<feature type="compositionally biased region" description="Basic and acidic residues" evidence="10">
    <location>
        <begin position="121"/>
        <end position="131"/>
    </location>
</feature>
<keyword evidence="15" id="KW-1185">Reference proteome</keyword>
<keyword evidence="6 11" id="KW-1133">Transmembrane helix</keyword>
<reference evidence="14" key="2">
    <citation type="submission" date="2017-02" db="EMBL/GenBank/DDBJ databases">
        <title>Sunflower complete genome.</title>
        <authorList>
            <person name="Langlade N."/>
            <person name="Munos S."/>
        </authorList>
    </citation>
    <scope>NUCLEOTIDE SEQUENCE [LARGE SCALE GENOMIC DNA]</scope>
    <source>
        <tissue evidence="14">Leaves</tissue>
    </source>
</reference>
<keyword evidence="3 11" id="KW-0812">Transmembrane</keyword>
<feature type="domain" description="SHSP" evidence="12">
    <location>
        <begin position="22"/>
        <end position="125"/>
    </location>
</feature>
<comment type="similarity">
    <text evidence="8 9">Belongs to the small heat shock protein (HSP20) family.</text>
</comment>
<keyword evidence="4" id="KW-0677">Repeat</keyword>
<evidence type="ECO:0000256" key="10">
    <source>
        <dbReference type="SAM" id="MobiDB-lite"/>
    </source>
</evidence>
<dbReference type="PANTHER" id="PTHR43670:SF121">
    <property type="entry name" value="PROTEIN RESTRICTED TEV MOVEMENT 2"/>
    <property type="match status" value="1"/>
</dbReference>
<evidence type="ECO:0000256" key="9">
    <source>
        <dbReference type="RuleBase" id="RU003616"/>
    </source>
</evidence>
<keyword evidence="7 11" id="KW-0472">Membrane</keyword>
<evidence type="ECO:0000313" key="15">
    <source>
        <dbReference type="Proteomes" id="UP000215914"/>
    </source>
</evidence>
<evidence type="ECO:0000256" key="1">
    <source>
        <dbReference type="ARBA" id="ARBA00004162"/>
    </source>
</evidence>
<keyword evidence="2" id="KW-1003">Cell membrane</keyword>
<evidence type="ECO:0000256" key="11">
    <source>
        <dbReference type="SAM" id="Phobius"/>
    </source>
</evidence>
<dbReference type="InterPro" id="IPR008978">
    <property type="entry name" value="HSP20-like_chaperone"/>
</dbReference>
<dbReference type="AlphaFoldDB" id="A0A251UWB0"/>
<evidence type="ECO:0000256" key="4">
    <source>
        <dbReference type="ARBA" id="ARBA00022737"/>
    </source>
</evidence>
<dbReference type="PROSITE" id="PS01031">
    <property type="entry name" value="SHSP"/>
    <property type="match status" value="1"/>
</dbReference>
<proteinExistence type="inferred from homology"/>
<keyword evidence="5" id="KW-0611">Plant defense</keyword>
<dbReference type="Pfam" id="PF00011">
    <property type="entry name" value="HSP20"/>
    <property type="match status" value="1"/>
</dbReference>
<dbReference type="Gramene" id="mRNA:HanXRQr2_Chr04g0150051">
    <property type="protein sequence ID" value="mRNA:HanXRQr2_Chr04g0150051"/>
    <property type="gene ID" value="HanXRQr2_Chr04g0150051"/>
</dbReference>
<dbReference type="Proteomes" id="UP000215914">
    <property type="component" value="Chromosome 4"/>
</dbReference>
<dbReference type="EMBL" id="MNCJ02000319">
    <property type="protein sequence ID" value="KAF5808830.1"/>
    <property type="molecule type" value="Genomic_DNA"/>
</dbReference>
<evidence type="ECO:0000256" key="6">
    <source>
        <dbReference type="ARBA" id="ARBA00022989"/>
    </source>
</evidence>
<evidence type="ECO:0000256" key="7">
    <source>
        <dbReference type="ARBA" id="ARBA00023136"/>
    </source>
</evidence>
<sequence>MTTRPRVDGANPKRKHRAIAGRVYENFKPIYEWIQEDDHDSLVVYLPGFSKEFIKVTIENPNILHVLGQRLIPGNKWHWFHEDFEVPETCKVNVIRAKFDGGILSITMPHKIINPPTIQEPMKREAQDTKSTKPISSTLASTIPSQPPLNNPTKPSNESKNGHMSLDQAMGRIKDETKVIVKMGVVATMVVAVVVGIYMFPTMLEIQV</sequence>
<evidence type="ECO:0000256" key="5">
    <source>
        <dbReference type="ARBA" id="ARBA00022821"/>
    </source>
</evidence>
<dbReference type="EMBL" id="CM007893">
    <property type="protein sequence ID" value="OTG27628.1"/>
    <property type="molecule type" value="Genomic_DNA"/>
</dbReference>
<reference evidence="13 15" key="1">
    <citation type="journal article" date="2017" name="Nature">
        <title>The sunflower genome provides insights into oil metabolism, flowering and Asterid evolution.</title>
        <authorList>
            <person name="Badouin H."/>
            <person name="Gouzy J."/>
            <person name="Grassa C.J."/>
            <person name="Murat F."/>
            <person name="Staton S.E."/>
            <person name="Cottret L."/>
            <person name="Lelandais-Briere C."/>
            <person name="Owens G.L."/>
            <person name="Carrere S."/>
            <person name="Mayjonade B."/>
            <person name="Legrand L."/>
            <person name="Gill N."/>
            <person name="Kane N.C."/>
            <person name="Bowers J.E."/>
            <person name="Hubner S."/>
            <person name="Bellec A."/>
            <person name="Berard A."/>
            <person name="Berges H."/>
            <person name="Blanchet N."/>
            <person name="Boniface M.C."/>
            <person name="Brunel D."/>
            <person name="Catrice O."/>
            <person name="Chaidir N."/>
            <person name="Claudel C."/>
            <person name="Donnadieu C."/>
            <person name="Faraut T."/>
            <person name="Fievet G."/>
            <person name="Helmstetter N."/>
            <person name="King M."/>
            <person name="Knapp S.J."/>
            <person name="Lai Z."/>
            <person name="Le Paslier M.C."/>
            <person name="Lippi Y."/>
            <person name="Lorenzon L."/>
            <person name="Mandel J.R."/>
            <person name="Marage G."/>
            <person name="Marchand G."/>
            <person name="Marquand E."/>
            <person name="Bret-Mestries E."/>
            <person name="Morien E."/>
            <person name="Nambeesan S."/>
            <person name="Nguyen T."/>
            <person name="Pegot-Espagnet P."/>
            <person name="Pouilly N."/>
            <person name="Raftis F."/>
            <person name="Sallet E."/>
            <person name="Schiex T."/>
            <person name="Thomas J."/>
            <person name="Vandecasteele C."/>
            <person name="Vares D."/>
            <person name="Vear F."/>
            <person name="Vautrin S."/>
            <person name="Crespi M."/>
            <person name="Mangin B."/>
            <person name="Burke J.M."/>
            <person name="Salse J."/>
            <person name="Munos S."/>
            <person name="Vincourt P."/>
            <person name="Rieseberg L.H."/>
            <person name="Langlade N.B."/>
        </authorList>
    </citation>
    <scope>NUCLEOTIDE SEQUENCE [LARGE SCALE GENOMIC DNA]</scope>
    <source>
        <strain evidence="15">cv. SF193</strain>
        <tissue evidence="13">Leaves</tissue>
    </source>
</reference>
<feature type="transmembrane region" description="Helical" evidence="11">
    <location>
        <begin position="179"/>
        <end position="200"/>
    </location>
</feature>
<dbReference type="GO" id="GO:0006952">
    <property type="term" value="P:defense response"/>
    <property type="evidence" value="ECO:0007669"/>
    <property type="project" value="UniProtKB-KW"/>
</dbReference>
<gene>
    <name evidence="14" type="ORF">HannXRQ_Chr04g0102121</name>
    <name evidence="13" type="ORF">HanXRQr2_Chr04g0150051</name>
</gene>
<evidence type="ECO:0000256" key="3">
    <source>
        <dbReference type="ARBA" id="ARBA00022692"/>
    </source>
</evidence>
<accession>A0A251UWB0</accession>
<dbReference type="Gene3D" id="2.60.40.790">
    <property type="match status" value="1"/>
</dbReference>
<organism evidence="14 15">
    <name type="scientific">Helianthus annuus</name>
    <name type="common">Common sunflower</name>
    <dbReference type="NCBI Taxonomy" id="4232"/>
    <lineage>
        <taxon>Eukaryota</taxon>
        <taxon>Viridiplantae</taxon>
        <taxon>Streptophyta</taxon>
        <taxon>Embryophyta</taxon>
        <taxon>Tracheophyta</taxon>
        <taxon>Spermatophyta</taxon>
        <taxon>Magnoliopsida</taxon>
        <taxon>eudicotyledons</taxon>
        <taxon>Gunneridae</taxon>
        <taxon>Pentapetalae</taxon>
        <taxon>asterids</taxon>
        <taxon>campanulids</taxon>
        <taxon>Asterales</taxon>
        <taxon>Asteraceae</taxon>
        <taxon>Asteroideae</taxon>
        <taxon>Heliantheae alliance</taxon>
        <taxon>Heliantheae</taxon>
        <taxon>Helianthus</taxon>
    </lineage>
</organism>
<dbReference type="OMA" id="ESKNGHM"/>
<evidence type="ECO:0000313" key="13">
    <source>
        <dbReference type="EMBL" id="KAF5808830.1"/>
    </source>
</evidence>
<feature type="compositionally biased region" description="Polar residues" evidence="10">
    <location>
        <begin position="132"/>
        <end position="144"/>
    </location>
</feature>
<dbReference type="PANTHER" id="PTHR43670">
    <property type="entry name" value="HEAT SHOCK PROTEIN 26"/>
    <property type="match status" value="1"/>
</dbReference>
<dbReference type="CDD" id="cd00298">
    <property type="entry name" value="ACD_sHsps_p23-like"/>
    <property type="match status" value="1"/>
</dbReference>
<evidence type="ECO:0000313" key="14">
    <source>
        <dbReference type="EMBL" id="OTG27628.1"/>
    </source>
</evidence>
<comment type="subcellular location">
    <subcellularLocation>
        <location evidence="1">Cell membrane</location>
        <topology evidence="1">Single-pass membrane protein</topology>
    </subcellularLocation>
</comment>
<protein>
    <submittedName>
        <fullName evidence="13">Alpha crystallin/Hsp20 domain, HSP20-like chaperone</fullName>
    </submittedName>
    <submittedName>
        <fullName evidence="14">Putative HSP20-like chaperone</fullName>
    </submittedName>
</protein>
<evidence type="ECO:0000259" key="12">
    <source>
        <dbReference type="PROSITE" id="PS01031"/>
    </source>
</evidence>
<feature type="region of interest" description="Disordered" evidence="10">
    <location>
        <begin position="115"/>
        <end position="164"/>
    </location>
</feature>
<dbReference type="InParanoid" id="A0A251UWB0"/>
<name>A0A251UWB0_HELAN</name>
<evidence type="ECO:0000256" key="2">
    <source>
        <dbReference type="ARBA" id="ARBA00022475"/>
    </source>
</evidence>
<reference evidence="13" key="3">
    <citation type="submission" date="2020-06" db="EMBL/GenBank/DDBJ databases">
        <title>Helianthus annuus Genome sequencing and assembly Release 2.</title>
        <authorList>
            <person name="Gouzy J."/>
            <person name="Langlade N."/>
            <person name="Munos S."/>
        </authorList>
    </citation>
    <scope>NUCLEOTIDE SEQUENCE</scope>
    <source>
        <tissue evidence="13">Leaves</tissue>
    </source>
</reference>
<evidence type="ECO:0000256" key="8">
    <source>
        <dbReference type="PROSITE-ProRule" id="PRU00285"/>
    </source>
</evidence>
<dbReference type="SUPFAM" id="SSF49764">
    <property type="entry name" value="HSP20-like chaperones"/>
    <property type="match status" value="1"/>
</dbReference>
<dbReference type="InterPro" id="IPR002068">
    <property type="entry name" value="A-crystallin/Hsp20_dom"/>
</dbReference>
<dbReference type="GO" id="GO:0005886">
    <property type="term" value="C:plasma membrane"/>
    <property type="evidence" value="ECO:0007669"/>
    <property type="project" value="UniProtKB-SubCell"/>
</dbReference>